<keyword evidence="3 7" id="KW-0378">Hydrolase</keyword>
<evidence type="ECO:0000256" key="6">
    <source>
        <dbReference type="SAM" id="MobiDB-lite"/>
    </source>
</evidence>
<dbReference type="SUPFAM" id="SSF53178">
    <property type="entry name" value="Peptidyl-tRNA hydrolase-like"/>
    <property type="match status" value="1"/>
</dbReference>
<gene>
    <name evidence="7" type="ORF">BS50DRAFT_570892</name>
</gene>
<evidence type="ECO:0000256" key="2">
    <source>
        <dbReference type="ARBA" id="ARBA00022555"/>
    </source>
</evidence>
<dbReference type="OrthoDB" id="1711136at2759"/>
<keyword evidence="2" id="KW-0820">tRNA-binding</keyword>
<dbReference type="InterPro" id="IPR001328">
    <property type="entry name" value="Pept_tRNA_hydro"/>
</dbReference>
<dbReference type="Gene3D" id="3.40.50.1470">
    <property type="entry name" value="Peptidyl-tRNA hydrolase"/>
    <property type="match status" value="1"/>
</dbReference>
<dbReference type="Pfam" id="PF01195">
    <property type="entry name" value="Pept_tRNA_hydro"/>
    <property type="match status" value="1"/>
</dbReference>
<feature type="region of interest" description="Disordered" evidence="6">
    <location>
        <begin position="1"/>
        <end position="149"/>
    </location>
</feature>
<evidence type="ECO:0000256" key="3">
    <source>
        <dbReference type="ARBA" id="ARBA00022801"/>
    </source>
</evidence>
<name>A0A2T2P1K5_CORCC</name>
<evidence type="ECO:0000313" key="8">
    <source>
        <dbReference type="Proteomes" id="UP000240883"/>
    </source>
</evidence>
<feature type="compositionally biased region" description="Pro residues" evidence="6">
    <location>
        <begin position="75"/>
        <end position="87"/>
    </location>
</feature>
<sequence>MPNTIPRAHVPVGAPKTADPDASAKFVHTSPPTDEQSAHPIAVAPITSRKDKRRQKKPTTPAIPPTPPDTDVETPPEPAPAPAPASAPAPLSKKARKQKKKQQQASAFYPSESDTENEPPQSTTTQSANPSSKPAPELSLRTPPTMPPGPSKLYPLLVCSIGNPGSAYANTLHSAGHTITTIIASVKAYQPFTKGLSGLVSRPDNTTFSFGLLSGYTKTAGAPPTEDDFTFWQSTTLMNVSGPAVKKAWNEFSRGLRARGLEGRLVVLHDELEASLGKVTVRDGTASPKGHNGLKSCQASLGGTKWWRVGVGIGRPESREPNVVSKYVLRKMTRGEIGAMEGACPSVLDALRQISEGKR</sequence>
<keyword evidence="8" id="KW-1185">Reference proteome</keyword>
<dbReference type="PANTHER" id="PTHR17224">
    <property type="entry name" value="PEPTIDYL-TRNA HYDROLASE"/>
    <property type="match status" value="1"/>
</dbReference>
<keyword evidence="4" id="KW-0694">RNA-binding</keyword>
<evidence type="ECO:0000256" key="5">
    <source>
        <dbReference type="ARBA" id="ARBA00038063"/>
    </source>
</evidence>
<organism evidence="7 8">
    <name type="scientific">Corynespora cassiicola Philippines</name>
    <dbReference type="NCBI Taxonomy" id="1448308"/>
    <lineage>
        <taxon>Eukaryota</taxon>
        <taxon>Fungi</taxon>
        <taxon>Dikarya</taxon>
        <taxon>Ascomycota</taxon>
        <taxon>Pezizomycotina</taxon>
        <taxon>Dothideomycetes</taxon>
        <taxon>Pleosporomycetidae</taxon>
        <taxon>Pleosporales</taxon>
        <taxon>Corynesporascaceae</taxon>
        <taxon>Corynespora</taxon>
    </lineage>
</organism>
<accession>A0A2T2P1K5</accession>
<dbReference type="PANTHER" id="PTHR17224:SF1">
    <property type="entry name" value="PEPTIDYL-TRNA HYDROLASE"/>
    <property type="match status" value="1"/>
</dbReference>
<feature type="compositionally biased region" description="Basic residues" evidence="6">
    <location>
        <begin position="93"/>
        <end position="102"/>
    </location>
</feature>
<feature type="compositionally biased region" description="Polar residues" evidence="6">
    <location>
        <begin position="118"/>
        <end position="132"/>
    </location>
</feature>
<dbReference type="STRING" id="1448308.A0A2T2P1K5"/>
<dbReference type="PROSITE" id="PS01196">
    <property type="entry name" value="PEPT_TRNA_HYDROL_2"/>
    <property type="match status" value="1"/>
</dbReference>
<dbReference type="GO" id="GO:0000049">
    <property type="term" value="F:tRNA binding"/>
    <property type="evidence" value="ECO:0007669"/>
    <property type="project" value="UniProtKB-KW"/>
</dbReference>
<dbReference type="AlphaFoldDB" id="A0A2T2P1K5"/>
<evidence type="ECO:0000313" key="7">
    <source>
        <dbReference type="EMBL" id="PSN71565.1"/>
    </source>
</evidence>
<dbReference type="EC" id="3.1.1.29" evidence="1"/>
<protein>
    <recommendedName>
        <fullName evidence="1">peptidyl-tRNA hydrolase</fullName>
        <ecNumber evidence="1">3.1.1.29</ecNumber>
    </recommendedName>
</protein>
<dbReference type="NCBIfam" id="TIGR00447">
    <property type="entry name" value="pth"/>
    <property type="match status" value="1"/>
</dbReference>
<dbReference type="InterPro" id="IPR018171">
    <property type="entry name" value="Pept_tRNA_hydro_CS"/>
</dbReference>
<dbReference type="EMBL" id="KZ678131">
    <property type="protein sequence ID" value="PSN71565.1"/>
    <property type="molecule type" value="Genomic_DNA"/>
</dbReference>
<dbReference type="Proteomes" id="UP000240883">
    <property type="component" value="Unassembled WGS sequence"/>
</dbReference>
<evidence type="ECO:0000256" key="4">
    <source>
        <dbReference type="ARBA" id="ARBA00022884"/>
    </source>
</evidence>
<reference evidence="7 8" key="1">
    <citation type="journal article" date="2018" name="Front. Microbiol.">
        <title>Genome-Wide Analysis of Corynespora cassiicola Leaf Fall Disease Putative Effectors.</title>
        <authorList>
            <person name="Lopez D."/>
            <person name="Ribeiro S."/>
            <person name="Label P."/>
            <person name="Fumanal B."/>
            <person name="Venisse J.S."/>
            <person name="Kohler A."/>
            <person name="de Oliveira R.R."/>
            <person name="Labutti K."/>
            <person name="Lipzen A."/>
            <person name="Lail K."/>
            <person name="Bauer D."/>
            <person name="Ohm R.A."/>
            <person name="Barry K.W."/>
            <person name="Spatafora J."/>
            <person name="Grigoriev I.V."/>
            <person name="Martin F.M."/>
            <person name="Pujade-Renaud V."/>
        </authorList>
    </citation>
    <scope>NUCLEOTIDE SEQUENCE [LARGE SCALE GENOMIC DNA]</scope>
    <source>
        <strain evidence="7 8">Philippines</strain>
    </source>
</reference>
<proteinExistence type="inferred from homology"/>
<dbReference type="InterPro" id="IPR036416">
    <property type="entry name" value="Pept_tRNA_hydro_sf"/>
</dbReference>
<comment type="similarity">
    <text evidence="5">Belongs to the PTH family.</text>
</comment>
<dbReference type="GO" id="GO:0004045">
    <property type="term" value="F:peptidyl-tRNA hydrolase activity"/>
    <property type="evidence" value="ECO:0007669"/>
    <property type="project" value="UniProtKB-EC"/>
</dbReference>
<evidence type="ECO:0000256" key="1">
    <source>
        <dbReference type="ARBA" id="ARBA00013260"/>
    </source>
</evidence>